<evidence type="ECO:0000256" key="1">
    <source>
        <dbReference type="SAM" id="Phobius"/>
    </source>
</evidence>
<keyword evidence="1" id="KW-1133">Transmembrane helix</keyword>
<proteinExistence type="predicted"/>
<organism evidence="2 3">
    <name type="scientific">Rhodococcus antarcticus</name>
    <dbReference type="NCBI Taxonomy" id="2987751"/>
    <lineage>
        <taxon>Bacteria</taxon>
        <taxon>Bacillati</taxon>
        <taxon>Actinomycetota</taxon>
        <taxon>Actinomycetes</taxon>
        <taxon>Mycobacteriales</taxon>
        <taxon>Nocardiaceae</taxon>
        <taxon>Rhodococcus</taxon>
    </lineage>
</organism>
<feature type="transmembrane region" description="Helical" evidence="1">
    <location>
        <begin position="12"/>
        <end position="34"/>
    </location>
</feature>
<keyword evidence="3" id="KW-1185">Reference proteome</keyword>
<keyword evidence="1" id="KW-0472">Membrane</keyword>
<dbReference type="EMBL" id="CP110615">
    <property type="protein sequence ID" value="UZJ23484.1"/>
    <property type="molecule type" value="Genomic_DNA"/>
</dbReference>
<reference evidence="2" key="1">
    <citation type="submission" date="2022-10" db="EMBL/GenBank/DDBJ databases">
        <title>Rhodococcus sp.75.</title>
        <authorList>
            <person name="Sun M."/>
        </authorList>
    </citation>
    <scope>NUCLEOTIDE SEQUENCE</scope>
    <source>
        <strain evidence="2">75</strain>
    </source>
</reference>
<feature type="transmembrane region" description="Helical" evidence="1">
    <location>
        <begin position="40"/>
        <end position="60"/>
    </location>
</feature>
<name>A0ABY6NVS0_9NOCA</name>
<protein>
    <submittedName>
        <fullName evidence="2">Uncharacterized protein</fullName>
    </submittedName>
</protein>
<evidence type="ECO:0000313" key="2">
    <source>
        <dbReference type="EMBL" id="UZJ23484.1"/>
    </source>
</evidence>
<sequence>MSGGPELSLARHALLVLGSATAVLLLTTVLLGVLQPGPTGALLVVGSGVVGCIAAMAVAARWSTRVLRRSEPGPAPD</sequence>
<gene>
    <name evidence="2" type="ORF">RHODO2019_09580</name>
</gene>
<accession>A0ABY6NVS0</accession>
<dbReference type="RefSeq" id="WP_265381591.1">
    <property type="nucleotide sequence ID" value="NZ_CP110615.1"/>
</dbReference>
<keyword evidence="1" id="KW-0812">Transmembrane</keyword>
<dbReference type="Proteomes" id="UP001164965">
    <property type="component" value="Chromosome"/>
</dbReference>
<evidence type="ECO:0000313" key="3">
    <source>
        <dbReference type="Proteomes" id="UP001164965"/>
    </source>
</evidence>